<sequence>MNGELIFARRAINQHLLKDDDFVKSHLAPGDRSVLKRSVHLRPREADIVVGMIAIVISLSTD</sequence>
<reference evidence="1 2" key="1">
    <citation type="journal article" date="2019" name="Appl. Environ. Microbiol.">
        <title>Environmental Evidence and Genomic Insight of Iron-oxidizing Bacteria Preference Towards More Corrosion Resistant Stainless Steel at Higher Salinities.</title>
        <authorList>
            <person name="Garrison C.E."/>
            <person name="Price K.A."/>
            <person name="Field E.K."/>
        </authorList>
    </citation>
    <scope>NUCLEOTIDE SEQUENCE [LARGE SCALE GENOMIC DNA]</scope>
    <source>
        <strain evidence="1 2">P3</strain>
    </source>
</reference>
<evidence type="ECO:0000313" key="1">
    <source>
        <dbReference type="EMBL" id="TLS69254.1"/>
    </source>
</evidence>
<dbReference type="EMBL" id="VBRY01000001">
    <property type="protein sequence ID" value="TLS69254.1"/>
    <property type="molecule type" value="Genomic_DNA"/>
</dbReference>
<keyword evidence="2" id="KW-1185">Reference proteome</keyword>
<protein>
    <submittedName>
        <fullName evidence="1">Uncharacterized protein</fullName>
    </submittedName>
</protein>
<gene>
    <name evidence="1" type="ORF">FEF65_01870</name>
</gene>
<proteinExistence type="predicted"/>
<organism evidence="1 2">
    <name type="scientific">Mariprofundus erugo</name>
    <dbReference type="NCBI Taxonomy" id="2528639"/>
    <lineage>
        <taxon>Bacteria</taxon>
        <taxon>Pseudomonadati</taxon>
        <taxon>Pseudomonadota</taxon>
        <taxon>Candidatius Mariprofundia</taxon>
        <taxon>Mariprofundales</taxon>
        <taxon>Mariprofundaceae</taxon>
        <taxon>Mariprofundus</taxon>
    </lineage>
</organism>
<dbReference type="Proteomes" id="UP000306585">
    <property type="component" value="Unassembled WGS sequence"/>
</dbReference>
<accession>A0A5R9H3R1</accession>
<name>A0A5R9H3R1_9PROT</name>
<comment type="caution">
    <text evidence="1">The sequence shown here is derived from an EMBL/GenBank/DDBJ whole genome shotgun (WGS) entry which is preliminary data.</text>
</comment>
<dbReference type="AlphaFoldDB" id="A0A5R9H3R1"/>
<dbReference type="RefSeq" id="WP_138238067.1">
    <property type="nucleotide sequence ID" value="NZ_VBRY01000001.1"/>
</dbReference>
<evidence type="ECO:0000313" key="2">
    <source>
        <dbReference type="Proteomes" id="UP000306585"/>
    </source>
</evidence>